<evidence type="ECO:0000259" key="2">
    <source>
        <dbReference type="PROSITE" id="PS51294"/>
    </source>
</evidence>
<feature type="transmembrane region" description="Helical" evidence="1">
    <location>
        <begin position="116"/>
        <end position="144"/>
    </location>
</feature>
<name>A0A1Y2D6E8_9FUNG</name>
<sequence length="150" mass="17994">MRVVNGEIVIDQQSTMIDHIDTTDEALPMLKYDDNNHITSASFKPKLKPLKWTKDETELFYQCLSIFGTNFSMLAIMFPTRNRKQLLNKYKNEEKVNPGHVKYALKHKKALGSNLFYIYILYVIISNTFNIYLLFINNYIYYYYYYYYLI</sequence>
<dbReference type="PROSITE" id="PS51294">
    <property type="entry name" value="HTH_MYB"/>
    <property type="match status" value="1"/>
</dbReference>
<dbReference type="OrthoDB" id="272624at2759"/>
<evidence type="ECO:0000313" key="4">
    <source>
        <dbReference type="Proteomes" id="UP000193920"/>
    </source>
</evidence>
<dbReference type="STRING" id="1754190.A0A1Y2D6E8"/>
<dbReference type="Proteomes" id="UP000193920">
    <property type="component" value="Unassembled WGS sequence"/>
</dbReference>
<dbReference type="PANTHER" id="PTHR22929:SF0">
    <property type="entry name" value="TRANSCRIPTION FACTOR TFIIIB COMPONENT B'' HOMOLOG"/>
    <property type="match status" value="1"/>
</dbReference>
<dbReference type="EMBL" id="MCOG01000083">
    <property type="protein sequence ID" value="ORY54646.1"/>
    <property type="molecule type" value="Genomic_DNA"/>
</dbReference>
<evidence type="ECO:0000256" key="1">
    <source>
        <dbReference type="SAM" id="Phobius"/>
    </source>
</evidence>
<dbReference type="InterPro" id="IPR001005">
    <property type="entry name" value="SANT/Myb"/>
</dbReference>
<keyword evidence="1" id="KW-0812">Transmembrane</keyword>
<keyword evidence="1" id="KW-0472">Membrane</keyword>
<dbReference type="GO" id="GO:0000126">
    <property type="term" value="C:transcription factor TFIIIB complex"/>
    <property type="evidence" value="ECO:0007669"/>
    <property type="project" value="TreeGrafter"/>
</dbReference>
<dbReference type="GO" id="GO:0001156">
    <property type="term" value="F:TFIIIC-class transcription factor complex binding"/>
    <property type="evidence" value="ECO:0007669"/>
    <property type="project" value="TreeGrafter"/>
</dbReference>
<gene>
    <name evidence="3" type="ORF">LY90DRAFT_412186</name>
</gene>
<keyword evidence="1" id="KW-1133">Transmembrane helix</keyword>
<dbReference type="SMART" id="SM00717">
    <property type="entry name" value="SANT"/>
    <property type="match status" value="1"/>
</dbReference>
<protein>
    <recommendedName>
        <fullName evidence="2">HTH myb-type domain-containing protein</fullName>
    </recommendedName>
</protein>
<dbReference type="Pfam" id="PF15963">
    <property type="entry name" value="Myb_DNA-bind_7"/>
    <property type="match status" value="1"/>
</dbReference>
<reference evidence="3 4" key="1">
    <citation type="submission" date="2016-08" db="EMBL/GenBank/DDBJ databases">
        <title>A Parts List for Fungal Cellulosomes Revealed by Comparative Genomics.</title>
        <authorList>
            <consortium name="DOE Joint Genome Institute"/>
            <person name="Haitjema C.H."/>
            <person name="Gilmore S.P."/>
            <person name="Henske J.K."/>
            <person name="Solomon K.V."/>
            <person name="De Groot R."/>
            <person name="Kuo A."/>
            <person name="Mondo S.J."/>
            <person name="Salamov A.A."/>
            <person name="Labutti K."/>
            <person name="Zhao Z."/>
            <person name="Chiniquy J."/>
            <person name="Barry K."/>
            <person name="Brewer H.M."/>
            <person name="Purvine S.O."/>
            <person name="Wright A.T."/>
            <person name="Boxma B."/>
            <person name="Van Alen T."/>
            <person name="Hackstein J.H."/>
            <person name="Baker S.E."/>
            <person name="Grigoriev I.V."/>
            <person name="O'Malley M.A."/>
        </authorList>
    </citation>
    <scope>NUCLEOTIDE SEQUENCE [LARGE SCALE GENOMIC DNA]</scope>
    <source>
        <strain evidence="3 4">G1</strain>
    </source>
</reference>
<dbReference type="AlphaFoldDB" id="A0A1Y2D6E8"/>
<dbReference type="InterPro" id="IPR017930">
    <property type="entry name" value="Myb_dom"/>
</dbReference>
<dbReference type="Gene3D" id="1.10.10.60">
    <property type="entry name" value="Homeodomain-like"/>
    <property type="match status" value="1"/>
</dbReference>
<organism evidence="3 4">
    <name type="scientific">Neocallimastix californiae</name>
    <dbReference type="NCBI Taxonomy" id="1754190"/>
    <lineage>
        <taxon>Eukaryota</taxon>
        <taxon>Fungi</taxon>
        <taxon>Fungi incertae sedis</taxon>
        <taxon>Chytridiomycota</taxon>
        <taxon>Chytridiomycota incertae sedis</taxon>
        <taxon>Neocallimastigomycetes</taxon>
        <taxon>Neocallimastigales</taxon>
        <taxon>Neocallimastigaceae</taxon>
        <taxon>Neocallimastix</taxon>
    </lineage>
</organism>
<dbReference type="SUPFAM" id="SSF46689">
    <property type="entry name" value="Homeodomain-like"/>
    <property type="match status" value="1"/>
</dbReference>
<feature type="transmembrane region" description="Helical" evidence="1">
    <location>
        <begin position="59"/>
        <end position="79"/>
    </location>
</feature>
<dbReference type="GO" id="GO:0070898">
    <property type="term" value="P:RNA polymerase III preinitiation complex assembly"/>
    <property type="evidence" value="ECO:0007669"/>
    <property type="project" value="TreeGrafter"/>
</dbReference>
<dbReference type="InterPro" id="IPR039467">
    <property type="entry name" value="TFIIIB_B''_Myb"/>
</dbReference>
<evidence type="ECO:0000313" key="3">
    <source>
        <dbReference type="EMBL" id="ORY54646.1"/>
    </source>
</evidence>
<dbReference type="CDD" id="cd00167">
    <property type="entry name" value="SANT"/>
    <property type="match status" value="1"/>
</dbReference>
<keyword evidence="4" id="KW-1185">Reference proteome</keyword>
<comment type="caution">
    <text evidence="3">The sequence shown here is derived from an EMBL/GenBank/DDBJ whole genome shotgun (WGS) entry which is preliminary data.</text>
</comment>
<accession>A0A1Y2D6E8</accession>
<dbReference type="PANTHER" id="PTHR22929">
    <property type="entry name" value="RNA POLYMERASE III TRANSCRIPTION INITIATION FACTOR B"/>
    <property type="match status" value="1"/>
</dbReference>
<dbReference type="InterPro" id="IPR009057">
    <property type="entry name" value="Homeodomain-like_sf"/>
</dbReference>
<feature type="domain" description="HTH myb-type" evidence="2">
    <location>
        <begin position="44"/>
        <end position="100"/>
    </location>
</feature>
<proteinExistence type="predicted"/>